<reference evidence="5 6" key="1">
    <citation type="submission" date="2015-06" db="EMBL/GenBank/DDBJ databases">
        <title>Improved classification and identification of acetic acid bacteria using matrix-assisted laser desorption/ionization time-of-flight mass spectrometry; Gluconobacter nephelii and Gluconobacter uchimurae are later heterotypic synonyms of Gluconobacter japonicus and Gluconobacter oxydans, respectively.</title>
        <authorList>
            <person name="Li L."/>
            <person name="Cleenwerck I."/>
            <person name="De Vuyst L."/>
            <person name="Vandamme P."/>
        </authorList>
    </citation>
    <scope>NUCLEOTIDE SEQUENCE [LARGE SCALE GENOMIC DNA]</scope>
    <source>
        <strain evidence="5 6">LMG 23690</strain>
    </source>
</reference>
<feature type="non-terminal residue" evidence="5">
    <location>
        <position position="174"/>
    </location>
</feature>
<proteinExistence type="inferred from homology"/>
<dbReference type="InterPro" id="IPR012910">
    <property type="entry name" value="Plug_dom"/>
</dbReference>
<evidence type="ECO:0000313" key="6">
    <source>
        <dbReference type="Proteomes" id="UP000075360"/>
    </source>
</evidence>
<keyword evidence="1" id="KW-1134">Transmembrane beta strand</keyword>
<keyword evidence="1" id="KW-0998">Cell outer membrane</keyword>
<dbReference type="Gene3D" id="2.170.130.10">
    <property type="entry name" value="TonB-dependent receptor, plug domain"/>
    <property type="match status" value="1"/>
</dbReference>
<dbReference type="SUPFAM" id="SSF56935">
    <property type="entry name" value="Porins"/>
    <property type="match status" value="1"/>
</dbReference>
<comment type="caution">
    <text evidence="5">The sequence shown here is derived from an EMBL/GenBank/DDBJ whole genome shotgun (WGS) entry which is preliminary data.</text>
</comment>
<feature type="signal peptide" evidence="3">
    <location>
        <begin position="1"/>
        <end position="26"/>
    </location>
</feature>
<sequence>MPSFMRRLLTTSALISFAIPAASALAAPASVQSDGSEKPVRQVKPAVAAASSSQPSMMGSTAPTDQAPENLDVKGARHRSVGGGLMIKEDAAKSRSTVTSEFIQKQAPGLNPMQLIEMLPGVNTTSTDPMGLSGGHVSMRGLTESQIGFTLEGFPINDIGSYAVYPQEIVDPEN</sequence>
<keyword evidence="1" id="KW-0472">Membrane</keyword>
<dbReference type="GO" id="GO:0009279">
    <property type="term" value="C:cell outer membrane"/>
    <property type="evidence" value="ECO:0007669"/>
    <property type="project" value="UniProtKB-SubCell"/>
</dbReference>
<gene>
    <name evidence="5" type="ORF">AD948_07610</name>
</gene>
<feature type="domain" description="TonB-dependent receptor plug" evidence="4">
    <location>
        <begin position="88"/>
        <end position="173"/>
    </location>
</feature>
<dbReference type="Proteomes" id="UP000075360">
    <property type="component" value="Unassembled WGS sequence"/>
</dbReference>
<feature type="region of interest" description="Disordered" evidence="2">
    <location>
        <begin position="30"/>
        <end position="71"/>
    </location>
</feature>
<keyword evidence="1" id="KW-0813">Transport</keyword>
<evidence type="ECO:0000259" key="4">
    <source>
        <dbReference type="Pfam" id="PF07715"/>
    </source>
</evidence>
<evidence type="ECO:0000256" key="1">
    <source>
        <dbReference type="PROSITE-ProRule" id="PRU01360"/>
    </source>
</evidence>
<dbReference type="AlphaFoldDB" id="A0A149U305"/>
<name>A0A149U305_9PROT</name>
<evidence type="ECO:0000256" key="3">
    <source>
        <dbReference type="SAM" id="SignalP"/>
    </source>
</evidence>
<dbReference type="Pfam" id="PF07715">
    <property type="entry name" value="Plug"/>
    <property type="match status" value="1"/>
</dbReference>
<evidence type="ECO:0000256" key="2">
    <source>
        <dbReference type="SAM" id="MobiDB-lite"/>
    </source>
</evidence>
<feature type="compositionally biased region" description="Low complexity" evidence="2">
    <location>
        <begin position="46"/>
        <end position="62"/>
    </location>
</feature>
<protein>
    <submittedName>
        <fullName evidence="5">TonB-dependent receptor</fullName>
    </submittedName>
</protein>
<dbReference type="PROSITE" id="PS52016">
    <property type="entry name" value="TONB_DEPENDENT_REC_3"/>
    <property type="match status" value="1"/>
</dbReference>
<dbReference type="InterPro" id="IPR037066">
    <property type="entry name" value="Plug_dom_sf"/>
</dbReference>
<keyword evidence="1" id="KW-0812">Transmembrane</keyword>
<feature type="chain" id="PRO_5007556270" evidence="3">
    <location>
        <begin position="27"/>
        <end position="174"/>
    </location>
</feature>
<keyword evidence="3" id="KW-0732">Signal</keyword>
<accession>A0A149U305</accession>
<evidence type="ECO:0000313" key="5">
    <source>
        <dbReference type="EMBL" id="KXV59801.1"/>
    </source>
</evidence>
<organism evidence="5 6">
    <name type="scientific">Acetobacter senegalensis</name>
    <dbReference type="NCBI Taxonomy" id="446692"/>
    <lineage>
        <taxon>Bacteria</taxon>
        <taxon>Pseudomonadati</taxon>
        <taxon>Pseudomonadota</taxon>
        <taxon>Alphaproteobacteria</taxon>
        <taxon>Acetobacterales</taxon>
        <taxon>Acetobacteraceae</taxon>
        <taxon>Acetobacter</taxon>
    </lineage>
</organism>
<dbReference type="EMBL" id="LHZU01000124">
    <property type="protein sequence ID" value="KXV59801.1"/>
    <property type="molecule type" value="Genomic_DNA"/>
</dbReference>
<dbReference type="InterPro" id="IPR039426">
    <property type="entry name" value="TonB-dep_rcpt-like"/>
</dbReference>
<comment type="similarity">
    <text evidence="1">Belongs to the TonB-dependent receptor family.</text>
</comment>
<comment type="subcellular location">
    <subcellularLocation>
        <location evidence="1">Cell outer membrane</location>
        <topology evidence="1">Multi-pass membrane protein</topology>
    </subcellularLocation>
</comment>
<keyword evidence="5" id="KW-0675">Receptor</keyword>